<keyword evidence="2" id="KW-0812">Transmembrane</keyword>
<dbReference type="Proteomes" id="UP000001964">
    <property type="component" value="Chromosome"/>
</dbReference>
<keyword evidence="3" id="KW-1133">Transmembrane helix</keyword>
<dbReference type="PANTHER" id="PTHR37422:SF13">
    <property type="entry name" value="LIPOPOLYSACCHARIDE BIOSYNTHESIS PROTEIN PA4999-RELATED"/>
    <property type="match status" value="1"/>
</dbReference>
<dbReference type="STRING" id="394221.Mmar10_2392"/>
<evidence type="ECO:0000259" key="5">
    <source>
        <dbReference type="Pfam" id="PF04932"/>
    </source>
</evidence>
<dbReference type="InterPro" id="IPR007016">
    <property type="entry name" value="O-antigen_ligase-rel_domated"/>
</dbReference>
<dbReference type="Pfam" id="PF04932">
    <property type="entry name" value="Wzy_C"/>
    <property type="match status" value="1"/>
</dbReference>
<reference evidence="6 7" key="1">
    <citation type="submission" date="2006-08" db="EMBL/GenBank/DDBJ databases">
        <title>Complete sequence of Maricaulis maris MCS10.</title>
        <authorList>
            <consortium name="US DOE Joint Genome Institute"/>
            <person name="Copeland A."/>
            <person name="Lucas S."/>
            <person name="Lapidus A."/>
            <person name="Barry K."/>
            <person name="Detter J.C."/>
            <person name="Glavina del Rio T."/>
            <person name="Hammon N."/>
            <person name="Israni S."/>
            <person name="Dalin E."/>
            <person name="Tice H."/>
            <person name="Pitluck S."/>
            <person name="Saunders E."/>
            <person name="Brettin T."/>
            <person name="Bruce D."/>
            <person name="Han C."/>
            <person name="Tapia R."/>
            <person name="Gilna P."/>
            <person name="Schmutz J."/>
            <person name="Larimer F."/>
            <person name="Land M."/>
            <person name="Hauser L."/>
            <person name="Kyrpides N."/>
            <person name="Mikhailova N."/>
            <person name="Viollier P."/>
            <person name="Stephens C."/>
            <person name="Richardson P."/>
        </authorList>
    </citation>
    <scope>NUCLEOTIDE SEQUENCE [LARGE SCALE GENOMIC DNA]</scope>
    <source>
        <strain evidence="6 7">MCS10</strain>
    </source>
</reference>
<feature type="domain" description="O-antigen ligase-related" evidence="5">
    <location>
        <begin position="193"/>
        <end position="339"/>
    </location>
</feature>
<evidence type="ECO:0000256" key="2">
    <source>
        <dbReference type="ARBA" id="ARBA00022692"/>
    </source>
</evidence>
<dbReference type="InterPro" id="IPR051533">
    <property type="entry name" value="WaaL-like"/>
</dbReference>
<protein>
    <submittedName>
        <fullName evidence="6">O-antigen polymerase</fullName>
    </submittedName>
</protein>
<dbReference type="KEGG" id="mmr:Mmar10_2392"/>
<dbReference type="PANTHER" id="PTHR37422">
    <property type="entry name" value="TEICHURONIC ACID BIOSYNTHESIS PROTEIN TUAE"/>
    <property type="match status" value="1"/>
</dbReference>
<evidence type="ECO:0000256" key="4">
    <source>
        <dbReference type="ARBA" id="ARBA00023136"/>
    </source>
</evidence>
<evidence type="ECO:0000256" key="1">
    <source>
        <dbReference type="ARBA" id="ARBA00004141"/>
    </source>
</evidence>
<proteinExistence type="predicted"/>
<keyword evidence="4" id="KW-0472">Membrane</keyword>
<evidence type="ECO:0000313" key="6">
    <source>
        <dbReference type="EMBL" id="ABI66684.1"/>
    </source>
</evidence>
<accession>Q0AM09</accession>
<sequence precursor="true">MQRGETRAGWAGLLAFAFAFPFGVAGSLMIAPWVSLLAILAFPVHTSFWRPERPPWALFVAAGFLGWALISYLWSPHDDPGQIWRTGLGVPLYILFAIRVGQVDGPWQRRIEAAMLFAVIALGLFLFSETVFDGAATRGFKLGAEEHHDLSEFSIDVLVNRSLGHAAVPLLLLSMPVALISWREGGPVVGIVVMLLAGVAAFSFETQVNMVAFVLGSVAALLTAFWPRTMLASLFGLLAGGVIVLPLIMPGLIDVIPDSWRSALPASFEWRLQIWSYTGDLIREQPWFGYGLDASRPLNGEAEVFAFGELHSVEALPMHPHNATLHVWLETGAVGAALLAGVLVALGGRIAAAQQLSRLQAVGVAWVVVVYVSLIVFSYGVWQEWHQGTVALAATSVFFLAARKRARPISHA</sequence>
<dbReference type="GO" id="GO:0016020">
    <property type="term" value="C:membrane"/>
    <property type="evidence" value="ECO:0007669"/>
    <property type="project" value="UniProtKB-SubCell"/>
</dbReference>
<dbReference type="EMBL" id="CP000449">
    <property type="protein sequence ID" value="ABI66684.1"/>
    <property type="molecule type" value="Genomic_DNA"/>
</dbReference>
<dbReference type="RefSeq" id="WP_011644329.1">
    <property type="nucleotide sequence ID" value="NC_008347.1"/>
</dbReference>
<name>Q0AM09_MARMM</name>
<evidence type="ECO:0000313" key="7">
    <source>
        <dbReference type="Proteomes" id="UP000001964"/>
    </source>
</evidence>
<comment type="subcellular location">
    <subcellularLocation>
        <location evidence="1">Membrane</location>
        <topology evidence="1">Multi-pass membrane protein</topology>
    </subcellularLocation>
</comment>
<dbReference type="AlphaFoldDB" id="Q0AM09"/>
<dbReference type="eggNOG" id="COG3307">
    <property type="taxonomic scope" value="Bacteria"/>
</dbReference>
<keyword evidence="7" id="KW-1185">Reference proteome</keyword>
<gene>
    <name evidence="6" type="ordered locus">Mmar10_2392</name>
</gene>
<dbReference type="OrthoDB" id="8050531at2"/>
<organism evidence="6 7">
    <name type="scientific">Maricaulis maris (strain MCS10)</name>
    <name type="common">Caulobacter maris</name>
    <dbReference type="NCBI Taxonomy" id="394221"/>
    <lineage>
        <taxon>Bacteria</taxon>
        <taxon>Pseudomonadati</taxon>
        <taxon>Pseudomonadota</taxon>
        <taxon>Alphaproteobacteria</taxon>
        <taxon>Maricaulales</taxon>
        <taxon>Maricaulaceae</taxon>
        <taxon>Maricaulis</taxon>
    </lineage>
</organism>
<dbReference type="HOGENOM" id="CLU_052158_0_0_5"/>
<evidence type="ECO:0000256" key="3">
    <source>
        <dbReference type="ARBA" id="ARBA00022989"/>
    </source>
</evidence>